<dbReference type="Gene3D" id="1.50.10.10">
    <property type="match status" value="1"/>
</dbReference>
<gene>
    <name evidence="5" type="ORF">HQ865_13380</name>
</gene>
<dbReference type="InterPro" id="IPR012341">
    <property type="entry name" value="6hp_glycosidase-like_sf"/>
</dbReference>
<sequence>MSIRKAISFTCVLALTVGAVNAQQNLKLWYNKPAANWNEALPIGNGRIAGMVYGTTAAEQIQLNEETVWAGGPHNNVNADDKAIVPELRKLINEKKYIEAQALANEKMFSKQNGMPYQTVGSLFISFPGHDNVADYYRDLDISKAVSTVSYTVNGVHFKRETFASFTDQAIITRITADKPNAVTCTLSMQTPMAKHAVSTANNILTLNGTTDSRSGIDGQVKFQAQTKALNMGGSISANDTSLTITKANAVIIYTAMGTNFKNYHDLSGDATAKTSAYLNAAIRKPYAQALKDHIAFYQRYFNRVNFKLGTSANSSLKTMDQRVKDFDNGDDLALVPLYYQFGRYLLISSSQPGGQAANLQGKWNDKVSPPWGGKYTININTEMNYWPAEETNLTELTGPLISLVKDLSVTGRDGASKIYGARGWMAHHNTDIWRISGQVDKAYYGIFPTGGAWLTQHLWEHYLYTGDKKFLSEIYPVLKGAATYFVDALQEEPDHHWLVVSPSMSPEHDFIRDKVVGSVSLTQGTTMDNQIVFDLFSNTIAAAKALNTDKAFTDTLINKRDRLPPMHIGKWGQLQEWMEDWDKEGDKHRHISQLFGLFPGKQVSPYAHPELQEAAKNMLISRGDVSTGWSMGWKVNFWARLLDGDHAWKLIKDQLKPAPAVNDKTAQGGGTYPNLFDAHPPFQIDGNFGCTAGITEMLLQSYDGDIALLPALPTDWTTGSIKGLVARGGFMIDMYWAKGKITKLVITSKLGGNCRLRLPNSLKGNGVILKPATGNNSNPLFLVNQIKQPVIADASRLKGMQYKPAKVYDFNTTAGKTYILTSN</sequence>
<feature type="domain" description="Glycosyl hydrolase family 95 catalytic" evidence="4">
    <location>
        <begin position="287"/>
        <end position="699"/>
    </location>
</feature>
<dbReference type="KEGG" id="mmab:HQ865_13380"/>
<dbReference type="InterPro" id="IPR049053">
    <property type="entry name" value="AFCA-like_C"/>
</dbReference>
<feature type="signal peptide" evidence="1">
    <location>
        <begin position="1"/>
        <end position="22"/>
    </location>
</feature>
<evidence type="ECO:0000256" key="1">
    <source>
        <dbReference type="SAM" id="SignalP"/>
    </source>
</evidence>
<name>A0A7D4PV06_9SPHI</name>
<dbReference type="Pfam" id="PF22124">
    <property type="entry name" value="Glyco_hydro_95_cat"/>
    <property type="match status" value="1"/>
</dbReference>
<dbReference type="InterPro" id="IPR054363">
    <property type="entry name" value="GH95_cat"/>
</dbReference>
<protein>
    <submittedName>
        <fullName evidence="5">Glycoside hydrolase family 95 protein</fullName>
    </submittedName>
</protein>
<dbReference type="SUPFAM" id="SSF48208">
    <property type="entry name" value="Six-hairpin glycosidases"/>
    <property type="match status" value="1"/>
</dbReference>
<evidence type="ECO:0000259" key="4">
    <source>
        <dbReference type="Pfam" id="PF22124"/>
    </source>
</evidence>
<keyword evidence="1" id="KW-0732">Signal</keyword>
<dbReference type="GO" id="GO:0005975">
    <property type="term" value="P:carbohydrate metabolic process"/>
    <property type="evidence" value="ECO:0007669"/>
    <property type="project" value="InterPro"/>
</dbReference>
<evidence type="ECO:0000313" key="6">
    <source>
        <dbReference type="Proteomes" id="UP000505355"/>
    </source>
</evidence>
<evidence type="ECO:0000313" key="5">
    <source>
        <dbReference type="EMBL" id="QKJ30703.1"/>
    </source>
</evidence>
<dbReference type="Pfam" id="PF14498">
    <property type="entry name" value="Glyco_hyd_65N_2"/>
    <property type="match status" value="1"/>
</dbReference>
<dbReference type="InterPro" id="IPR013780">
    <property type="entry name" value="Glyco_hydro_b"/>
</dbReference>
<dbReference type="PANTHER" id="PTHR31084:SF0">
    <property type="entry name" value="ALPHA-L-FUCOSIDASE 2"/>
    <property type="match status" value="1"/>
</dbReference>
<keyword evidence="6" id="KW-1185">Reference proteome</keyword>
<dbReference type="PANTHER" id="PTHR31084">
    <property type="entry name" value="ALPHA-L-FUCOSIDASE 2"/>
    <property type="match status" value="1"/>
</dbReference>
<feature type="chain" id="PRO_5028909260" evidence="1">
    <location>
        <begin position="23"/>
        <end position="824"/>
    </location>
</feature>
<dbReference type="GO" id="GO:0004560">
    <property type="term" value="F:alpha-L-fucosidase activity"/>
    <property type="evidence" value="ECO:0007669"/>
    <property type="project" value="InterPro"/>
</dbReference>
<dbReference type="InterPro" id="IPR027414">
    <property type="entry name" value="GH95_N_dom"/>
</dbReference>
<dbReference type="InterPro" id="IPR016518">
    <property type="entry name" value="Alpha-L-fucosidase"/>
</dbReference>
<reference evidence="5 6" key="1">
    <citation type="submission" date="2020-05" db="EMBL/GenBank/DDBJ databases">
        <title>Mucilaginibacter mali sp. nov.</title>
        <authorList>
            <person name="Kim H.S."/>
            <person name="Lee K.C."/>
            <person name="Suh M.K."/>
            <person name="Kim J.-S."/>
            <person name="Han K.-I."/>
            <person name="Eom M.K."/>
            <person name="Shin Y.K."/>
            <person name="Lee J.-S."/>
        </authorList>
    </citation>
    <scope>NUCLEOTIDE SEQUENCE [LARGE SCALE GENOMIC DNA]</scope>
    <source>
        <strain evidence="5 6">G2-14</strain>
    </source>
</reference>
<dbReference type="Pfam" id="PF21307">
    <property type="entry name" value="Glyco_hydro_95_C"/>
    <property type="match status" value="1"/>
</dbReference>
<dbReference type="RefSeq" id="WP_173415376.1">
    <property type="nucleotide sequence ID" value="NZ_CP054139.1"/>
</dbReference>
<organism evidence="5 6">
    <name type="scientific">Mucilaginibacter mali</name>
    <dbReference type="NCBI Taxonomy" id="2740462"/>
    <lineage>
        <taxon>Bacteria</taxon>
        <taxon>Pseudomonadati</taxon>
        <taxon>Bacteroidota</taxon>
        <taxon>Sphingobacteriia</taxon>
        <taxon>Sphingobacteriales</taxon>
        <taxon>Sphingobacteriaceae</taxon>
        <taxon>Mucilaginibacter</taxon>
    </lineage>
</organism>
<dbReference type="InterPro" id="IPR008928">
    <property type="entry name" value="6-hairpin_glycosidase_sf"/>
</dbReference>
<dbReference type="Proteomes" id="UP000505355">
    <property type="component" value="Chromosome"/>
</dbReference>
<dbReference type="EMBL" id="CP054139">
    <property type="protein sequence ID" value="QKJ30703.1"/>
    <property type="molecule type" value="Genomic_DNA"/>
</dbReference>
<feature type="domain" description="Alpha fucosidase A-like C-terminal" evidence="3">
    <location>
        <begin position="701"/>
        <end position="764"/>
    </location>
</feature>
<evidence type="ECO:0000259" key="2">
    <source>
        <dbReference type="Pfam" id="PF14498"/>
    </source>
</evidence>
<keyword evidence="5" id="KW-0378">Hydrolase</keyword>
<dbReference type="AlphaFoldDB" id="A0A7D4PV06"/>
<evidence type="ECO:0000259" key="3">
    <source>
        <dbReference type="Pfam" id="PF21307"/>
    </source>
</evidence>
<dbReference type="Gene3D" id="2.60.40.1180">
    <property type="entry name" value="Golgi alpha-mannosidase II"/>
    <property type="match status" value="1"/>
</dbReference>
<dbReference type="PIRSF" id="PIRSF007663">
    <property type="entry name" value="UCP007663"/>
    <property type="match status" value="1"/>
</dbReference>
<accession>A0A7D4PV06</accession>
<feature type="domain" description="Glycosyl hydrolase family 95 N-terminal" evidence="2">
    <location>
        <begin position="28"/>
        <end position="264"/>
    </location>
</feature>
<dbReference type="Gene3D" id="2.70.98.50">
    <property type="entry name" value="putative glycoside hydrolase family protein from bacillus halodurans"/>
    <property type="match status" value="1"/>
</dbReference>
<proteinExistence type="predicted"/>